<dbReference type="Proteomes" id="UP000268014">
    <property type="component" value="Unassembled WGS sequence"/>
</dbReference>
<dbReference type="EMBL" id="UZAF01001668">
    <property type="protein sequence ID" value="VDO08905.1"/>
    <property type="molecule type" value="Genomic_DNA"/>
</dbReference>
<dbReference type="WBParaSite" id="HPLM_0000131501-mRNA-1">
    <property type="protein sequence ID" value="HPLM_0000131501-mRNA-1"/>
    <property type="gene ID" value="HPLM_0000131501"/>
</dbReference>
<dbReference type="AlphaFoldDB" id="A0A0N4VVJ5"/>
<proteinExistence type="predicted"/>
<protein>
    <submittedName>
        <fullName evidence="3">Virulence factor</fullName>
    </submittedName>
</protein>
<reference evidence="1 2" key="2">
    <citation type="submission" date="2018-11" db="EMBL/GenBank/DDBJ databases">
        <authorList>
            <consortium name="Pathogen Informatics"/>
        </authorList>
    </citation>
    <scope>NUCLEOTIDE SEQUENCE [LARGE SCALE GENOMIC DNA]</scope>
    <source>
        <strain evidence="1 2">MHpl1</strain>
    </source>
</reference>
<sequence>MPVKDEAVSGLSLPGLDDIQDDALLHGRDVKRLRDATTSALSQVWSDTCATTALLTRKINEGNAAFTEKLNDPFAAVGQLLDSLPAIAMIQPDPQTP</sequence>
<keyword evidence="2" id="KW-1185">Reference proteome</keyword>
<evidence type="ECO:0000313" key="3">
    <source>
        <dbReference type="WBParaSite" id="HPLM_0000131501-mRNA-1"/>
    </source>
</evidence>
<dbReference type="OrthoDB" id="5860721at2759"/>
<name>A0A0N4VVJ5_HAEPC</name>
<organism evidence="3">
    <name type="scientific">Haemonchus placei</name>
    <name type="common">Barber's pole worm</name>
    <dbReference type="NCBI Taxonomy" id="6290"/>
    <lineage>
        <taxon>Eukaryota</taxon>
        <taxon>Metazoa</taxon>
        <taxon>Ecdysozoa</taxon>
        <taxon>Nematoda</taxon>
        <taxon>Chromadorea</taxon>
        <taxon>Rhabditida</taxon>
        <taxon>Rhabditina</taxon>
        <taxon>Rhabditomorpha</taxon>
        <taxon>Strongyloidea</taxon>
        <taxon>Trichostrongylidae</taxon>
        <taxon>Haemonchus</taxon>
    </lineage>
</organism>
<evidence type="ECO:0000313" key="2">
    <source>
        <dbReference type="Proteomes" id="UP000268014"/>
    </source>
</evidence>
<accession>A0A0N4VVJ5</accession>
<evidence type="ECO:0000313" key="1">
    <source>
        <dbReference type="EMBL" id="VDO08905.1"/>
    </source>
</evidence>
<gene>
    <name evidence="1" type="ORF">HPLM_LOCUS1310</name>
</gene>
<reference evidence="3" key="1">
    <citation type="submission" date="2017-02" db="UniProtKB">
        <authorList>
            <consortium name="WormBaseParasite"/>
        </authorList>
    </citation>
    <scope>IDENTIFICATION</scope>
</reference>